<name>A0A8S1S9C3_PAROT</name>
<dbReference type="AlphaFoldDB" id="A0A8S1S9C3"/>
<reference evidence="1" key="1">
    <citation type="submission" date="2021-01" db="EMBL/GenBank/DDBJ databases">
        <authorList>
            <consortium name="Genoscope - CEA"/>
            <person name="William W."/>
        </authorList>
    </citation>
    <scope>NUCLEOTIDE SEQUENCE</scope>
</reference>
<evidence type="ECO:0000313" key="1">
    <source>
        <dbReference type="EMBL" id="CAD8136057.1"/>
    </source>
</evidence>
<sequence>MNYCSFKKIMTLGCINKFVILFQSALKIQFQSEIQNFNQQKQVKNNQFYQFHSSYFLGNDVVSIFKCSLKFQIFLQCYSRNSQEFQQLLQKLLHSMGSKPCCCESPKTQFSEINIIIHQLSQEIRLPNCNPPQKPVPLQMMKSLKQEDDFGFFLVMEQYERLLRKQNPRIKSASPSWQIQTETKDFTTTYNQKKHQGNLDYQKSRSFSNTKISTASQKSTIKSILKKRSTQNQISCKQETSVTHRSFKFVHFDQVLSSKNAVQGQLKIGLKKQMFLRADN</sequence>
<dbReference type="Proteomes" id="UP000683925">
    <property type="component" value="Unassembled WGS sequence"/>
</dbReference>
<accession>A0A8S1S9C3</accession>
<proteinExistence type="predicted"/>
<evidence type="ECO:0000313" key="2">
    <source>
        <dbReference type="Proteomes" id="UP000683925"/>
    </source>
</evidence>
<comment type="caution">
    <text evidence="1">The sequence shown here is derived from an EMBL/GenBank/DDBJ whole genome shotgun (WGS) entry which is preliminary data.</text>
</comment>
<protein>
    <submittedName>
        <fullName evidence="1">Uncharacterized protein</fullName>
    </submittedName>
</protein>
<dbReference type="OMA" id="QIFLQCY"/>
<dbReference type="EMBL" id="CAJJDP010000006">
    <property type="protein sequence ID" value="CAD8136057.1"/>
    <property type="molecule type" value="Genomic_DNA"/>
</dbReference>
<dbReference type="OrthoDB" id="10415192at2759"/>
<keyword evidence="2" id="KW-1185">Reference proteome</keyword>
<gene>
    <name evidence="1" type="ORF">POCTA_138.1.T0070166</name>
</gene>
<organism evidence="1 2">
    <name type="scientific">Paramecium octaurelia</name>
    <dbReference type="NCBI Taxonomy" id="43137"/>
    <lineage>
        <taxon>Eukaryota</taxon>
        <taxon>Sar</taxon>
        <taxon>Alveolata</taxon>
        <taxon>Ciliophora</taxon>
        <taxon>Intramacronucleata</taxon>
        <taxon>Oligohymenophorea</taxon>
        <taxon>Peniculida</taxon>
        <taxon>Parameciidae</taxon>
        <taxon>Paramecium</taxon>
    </lineage>
</organism>